<proteinExistence type="predicted"/>
<feature type="transmembrane region" description="Helical" evidence="1">
    <location>
        <begin position="17"/>
        <end position="40"/>
    </location>
</feature>
<evidence type="ECO:0000313" key="2">
    <source>
        <dbReference type="EMBL" id="PNX69350.1"/>
    </source>
</evidence>
<dbReference type="EMBL" id="ASHM01247173">
    <property type="protein sequence ID" value="PNX69350.1"/>
    <property type="molecule type" value="Genomic_DNA"/>
</dbReference>
<dbReference type="Proteomes" id="UP000236291">
    <property type="component" value="Unassembled WGS sequence"/>
</dbReference>
<reference evidence="2 3" key="1">
    <citation type="journal article" date="2014" name="Am. J. Bot.">
        <title>Genome assembly and annotation for red clover (Trifolium pratense; Fabaceae).</title>
        <authorList>
            <person name="Istvanek J."/>
            <person name="Jaros M."/>
            <person name="Krenek A."/>
            <person name="Repkova J."/>
        </authorList>
    </citation>
    <scope>NUCLEOTIDE SEQUENCE [LARGE SCALE GENOMIC DNA]</scope>
    <source>
        <strain evidence="3">cv. Tatra</strain>
        <tissue evidence="2">Young leaves</tissue>
    </source>
</reference>
<name>A0A2K3KSU2_TRIPR</name>
<evidence type="ECO:0000313" key="3">
    <source>
        <dbReference type="Proteomes" id="UP000236291"/>
    </source>
</evidence>
<keyword evidence="1" id="KW-0812">Transmembrane</keyword>
<organism evidence="2 3">
    <name type="scientific">Trifolium pratense</name>
    <name type="common">Red clover</name>
    <dbReference type="NCBI Taxonomy" id="57577"/>
    <lineage>
        <taxon>Eukaryota</taxon>
        <taxon>Viridiplantae</taxon>
        <taxon>Streptophyta</taxon>
        <taxon>Embryophyta</taxon>
        <taxon>Tracheophyta</taxon>
        <taxon>Spermatophyta</taxon>
        <taxon>Magnoliopsida</taxon>
        <taxon>eudicotyledons</taxon>
        <taxon>Gunneridae</taxon>
        <taxon>Pentapetalae</taxon>
        <taxon>rosids</taxon>
        <taxon>fabids</taxon>
        <taxon>Fabales</taxon>
        <taxon>Fabaceae</taxon>
        <taxon>Papilionoideae</taxon>
        <taxon>50 kb inversion clade</taxon>
        <taxon>NPAAA clade</taxon>
        <taxon>Hologalegina</taxon>
        <taxon>IRL clade</taxon>
        <taxon>Trifolieae</taxon>
        <taxon>Trifolium</taxon>
    </lineage>
</organism>
<feature type="non-terminal residue" evidence="2">
    <location>
        <position position="41"/>
    </location>
</feature>
<keyword evidence="1" id="KW-1133">Transmembrane helix</keyword>
<comment type="caution">
    <text evidence="2">The sequence shown here is derived from an EMBL/GenBank/DDBJ whole genome shotgun (WGS) entry which is preliminary data.</text>
</comment>
<evidence type="ECO:0000256" key="1">
    <source>
        <dbReference type="SAM" id="Phobius"/>
    </source>
</evidence>
<dbReference type="AlphaFoldDB" id="A0A2K3KSU2"/>
<protein>
    <submittedName>
        <fullName evidence="2">Uncharacterized protein</fullName>
    </submittedName>
</protein>
<keyword evidence="1" id="KW-0472">Membrane</keyword>
<reference evidence="2 3" key="2">
    <citation type="journal article" date="2017" name="Front. Plant Sci.">
        <title>Gene Classification and Mining of Molecular Markers Useful in Red Clover (Trifolium pratense) Breeding.</title>
        <authorList>
            <person name="Istvanek J."/>
            <person name="Dluhosova J."/>
            <person name="Dluhos P."/>
            <person name="Patkova L."/>
            <person name="Nedelnik J."/>
            <person name="Repkova J."/>
        </authorList>
    </citation>
    <scope>NUCLEOTIDE SEQUENCE [LARGE SCALE GENOMIC DNA]</scope>
    <source>
        <strain evidence="3">cv. Tatra</strain>
        <tissue evidence="2">Young leaves</tissue>
    </source>
</reference>
<gene>
    <name evidence="2" type="ORF">L195_g064391</name>
</gene>
<accession>A0A2K3KSU2</accession>
<sequence>MDGHDEKEVARATREKLAGAIIGQLAGAILAWLTSILWAAH</sequence>